<evidence type="ECO:0000259" key="1">
    <source>
        <dbReference type="Pfam" id="PF03478"/>
    </source>
</evidence>
<sequence length="148" mass="16427">MPRASGGEVVVVGFDEAEPRVTDFLVLPWTTAHGTLNKDLVESGGELMMVALFPGYVNVFKLDTANRRWVAVKSLGDQVLFVGRRRSESLPADECVISGLRGNCVYITSYISNKIIEFSMEDGSQREICLPGPESLRPRVSWFMPSAW</sequence>
<dbReference type="InParanoid" id="A0A6I9S2C5"/>
<dbReference type="InterPro" id="IPR051304">
    <property type="entry name" value="SCF_F-box_domain"/>
</dbReference>
<keyword evidence="2" id="KW-1185">Reference proteome</keyword>
<organism evidence="2 3">
    <name type="scientific">Elaeis guineensis var. tenera</name>
    <name type="common">Oil palm</name>
    <dbReference type="NCBI Taxonomy" id="51953"/>
    <lineage>
        <taxon>Eukaryota</taxon>
        <taxon>Viridiplantae</taxon>
        <taxon>Streptophyta</taxon>
        <taxon>Embryophyta</taxon>
        <taxon>Tracheophyta</taxon>
        <taxon>Spermatophyta</taxon>
        <taxon>Magnoliopsida</taxon>
        <taxon>Liliopsida</taxon>
        <taxon>Arecaceae</taxon>
        <taxon>Arecoideae</taxon>
        <taxon>Cocoseae</taxon>
        <taxon>Elaeidinae</taxon>
        <taxon>Elaeis</taxon>
    </lineage>
</organism>
<dbReference type="Pfam" id="PF03478">
    <property type="entry name" value="Beta-prop_KIB1-4"/>
    <property type="match status" value="1"/>
</dbReference>
<evidence type="ECO:0000313" key="2">
    <source>
        <dbReference type="Proteomes" id="UP000504607"/>
    </source>
</evidence>
<accession>A0A6I9S2C5</accession>
<protein>
    <submittedName>
        <fullName evidence="3">Uncharacterized protein LOC105052926</fullName>
    </submittedName>
</protein>
<feature type="domain" description="KIB1-4 beta-propeller" evidence="1">
    <location>
        <begin position="7"/>
        <end position="113"/>
    </location>
</feature>
<dbReference type="PANTHER" id="PTHR47123:SF15">
    <property type="entry name" value="F-BOX PROTEIN SKIP23"/>
    <property type="match status" value="1"/>
</dbReference>
<dbReference type="AlphaFoldDB" id="A0A6I9S2C5"/>
<dbReference type="OrthoDB" id="642536at2759"/>
<dbReference type="FunCoup" id="A0A6I9S2C5">
    <property type="interactions" value="6"/>
</dbReference>
<dbReference type="Proteomes" id="UP000504607">
    <property type="component" value="Chromosome 1"/>
</dbReference>
<dbReference type="PANTHER" id="PTHR47123">
    <property type="entry name" value="F-BOX PROTEIN SKIP23"/>
    <property type="match status" value="1"/>
</dbReference>
<evidence type="ECO:0000313" key="3">
    <source>
        <dbReference type="RefSeq" id="XP_010932218.1"/>
    </source>
</evidence>
<proteinExistence type="predicted"/>
<gene>
    <name evidence="3" type="primary">LOC105052926</name>
</gene>
<reference evidence="3" key="1">
    <citation type="submission" date="2025-08" db="UniProtKB">
        <authorList>
            <consortium name="RefSeq"/>
        </authorList>
    </citation>
    <scope>IDENTIFICATION</scope>
</reference>
<dbReference type="InterPro" id="IPR005174">
    <property type="entry name" value="KIB1-4_b-propeller"/>
</dbReference>
<name>A0A6I9S2C5_ELAGV</name>
<dbReference type="RefSeq" id="XP_010932218.1">
    <property type="nucleotide sequence ID" value="XM_010933916.1"/>
</dbReference>